<dbReference type="CDD" id="cd04182">
    <property type="entry name" value="GT_2_like_f"/>
    <property type="match status" value="1"/>
</dbReference>
<dbReference type="AlphaFoldDB" id="A0A942TUJ8"/>
<feature type="domain" description="MobA-like NTP transferase" evidence="1">
    <location>
        <begin position="6"/>
        <end position="165"/>
    </location>
</feature>
<dbReference type="InterPro" id="IPR029044">
    <property type="entry name" value="Nucleotide-diphossugar_trans"/>
</dbReference>
<dbReference type="Proteomes" id="UP000682713">
    <property type="component" value="Unassembled WGS sequence"/>
</dbReference>
<organism evidence="2 3">
    <name type="scientific">Lederbergia citrisecunda</name>
    <dbReference type="NCBI Taxonomy" id="2833583"/>
    <lineage>
        <taxon>Bacteria</taxon>
        <taxon>Bacillati</taxon>
        <taxon>Bacillota</taxon>
        <taxon>Bacilli</taxon>
        <taxon>Bacillales</taxon>
        <taxon>Bacillaceae</taxon>
        <taxon>Lederbergia</taxon>
    </lineage>
</organism>
<accession>A0A942TUJ8</accession>
<dbReference type="PANTHER" id="PTHR43777:SF1">
    <property type="entry name" value="MOLYBDENUM COFACTOR CYTIDYLYLTRANSFERASE"/>
    <property type="match status" value="1"/>
</dbReference>
<dbReference type="EMBL" id="JAGYPJ010000001">
    <property type="protein sequence ID" value="MBS4202004.1"/>
    <property type="molecule type" value="Genomic_DNA"/>
</dbReference>
<dbReference type="PANTHER" id="PTHR43777">
    <property type="entry name" value="MOLYBDENUM COFACTOR CYTIDYLYLTRANSFERASE"/>
    <property type="match status" value="1"/>
</dbReference>
<dbReference type="Gene3D" id="3.90.550.10">
    <property type="entry name" value="Spore Coat Polysaccharide Biosynthesis Protein SpsA, Chain A"/>
    <property type="match status" value="1"/>
</dbReference>
<name>A0A942TUJ8_9BACI</name>
<reference evidence="2 3" key="1">
    <citation type="submission" date="2021-05" db="EMBL/GenBank/DDBJ databases">
        <title>Novel Bacillus species.</title>
        <authorList>
            <person name="Liu G."/>
        </authorList>
    </citation>
    <scope>NUCLEOTIDE SEQUENCE [LARGE SCALE GENOMIC DNA]</scope>
    <source>
        <strain evidence="2 3">FJAT-49732</strain>
    </source>
</reference>
<dbReference type="GO" id="GO:0016779">
    <property type="term" value="F:nucleotidyltransferase activity"/>
    <property type="evidence" value="ECO:0007669"/>
    <property type="project" value="UniProtKB-ARBA"/>
</dbReference>
<protein>
    <submittedName>
        <fullName evidence="2">NTP transferase domain-containing protein</fullName>
    </submittedName>
</protein>
<gene>
    <name evidence="2" type="ORF">KHA93_20565</name>
</gene>
<evidence type="ECO:0000313" key="2">
    <source>
        <dbReference type="EMBL" id="MBS4202004.1"/>
    </source>
</evidence>
<evidence type="ECO:0000259" key="1">
    <source>
        <dbReference type="Pfam" id="PF12804"/>
    </source>
</evidence>
<dbReference type="RefSeq" id="WP_213112425.1">
    <property type="nucleotide sequence ID" value="NZ_JAGYPJ010000001.1"/>
</dbReference>
<dbReference type="SUPFAM" id="SSF53448">
    <property type="entry name" value="Nucleotide-diphospho-sugar transferases"/>
    <property type="match status" value="1"/>
</dbReference>
<proteinExistence type="predicted"/>
<comment type="caution">
    <text evidence="2">The sequence shown here is derived from an EMBL/GenBank/DDBJ whole genome shotgun (WGS) entry which is preliminary data.</text>
</comment>
<sequence length="200" mass="22168">MKMAGAYLAAGKSSRMGKNKLELPFRNTTVGDVALGTALQSSLEKIYIIVKEEPHWISSENRIHPKCSVIHCPSAHMGQSESLKCAIRTTQTDGVDGILVMLADQPFIPLHMIEEIIEWKKKTPSLQFVAASFKNIITPPVLLSATTFPDLLNLSGDIGAKALLRGDQLNKGKILPYHQFKYFQDIDTKEDYDNLLSGIK</sequence>
<dbReference type="Pfam" id="PF12804">
    <property type="entry name" value="NTP_transf_3"/>
    <property type="match status" value="1"/>
</dbReference>
<keyword evidence="2" id="KW-0808">Transferase</keyword>
<evidence type="ECO:0000313" key="3">
    <source>
        <dbReference type="Proteomes" id="UP000682713"/>
    </source>
</evidence>
<keyword evidence="3" id="KW-1185">Reference proteome</keyword>
<dbReference type="InterPro" id="IPR025877">
    <property type="entry name" value="MobA-like_NTP_Trfase"/>
</dbReference>